<dbReference type="AlphaFoldDB" id="A0A9X8MH58"/>
<dbReference type="Proteomes" id="UP000183210">
    <property type="component" value="Unassembled WGS sequence"/>
</dbReference>
<comment type="caution">
    <text evidence="1">The sequence shown here is derived from an EMBL/GenBank/DDBJ whole genome shotgun (WGS) entry which is preliminary data.</text>
</comment>
<gene>
    <name evidence="1" type="ORF">SAMN05216409_11883</name>
</gene>
<organism evidence="1 2">
    <name type="scientific">Pseudomonas lutea</name>
    <dbReference type="NCBI Taxonomy" id="243924"/>
    <lineage>
        <taxon>Bacteria</taxon>
        <taxon>Pseudomonadati</taxon>
        <taxon>Pseudomonadota</taxon>
        <taxon>Gammaproteobacteria</taxon>
        <taxon>Pseudomonadales</taxon>
        <taxon>Pseudomonadaceae</taxon>
        <taxon>Pseudomonas</taxon>
    </lineage>
</organism>
<evidence type="ECO:0000313" key="2">
    <source>
        <dbReference type="Proteomes" id="UP000183210"/>
    </source>
</evidence>
<dbReference type="SUPFAM" id="SSF47789">
    <property type="entry name" value="C-terminal domain of RNA polymerase alpha subunit"/>
    <property type="match status" value="1"/>
</dbReference>
<dbReference type="GeneID" id="300268756"/>
<name>A0A9X8MH58_9PSED</name>
<proteinExistence type="predicted"/>
<dbReference type="EMBL" id="FOEV01000018">
    <property type="protein sequence ID" value="SER37152.1"/>
    <property type="molecule type" value="Genomic_DNA"/>
</dbReference>
<accession>A0A9X8MH58</accession>
<dbReference type="RefSeq" id="WP_074829717.1">
    <property type="nucleotide sequence ID" value="NZ_FOEV01000018.1"/>
</dbReference>
<reference evidence="1 2" key="1">
    <citation type="submission" date="2016-10" db="EMBL/GenBank/DDBJ databases">
        <authorList>
            <person name="Varghese N."/>
            <person name="Submissions S."/>
        </authorList>
    </citation>
    <scope>NUCLEOTIDE SEQUENCE [LARGE SCALE GENOMIC DNA]</scope>
    <source>
        <strain evidence="1 2">LMG 21974</strain>
    </source>
</reference>
<evidence type="ECO:0000313" key="1">
    <source>
        <dbReference type="EMBL" id="SER37152.1"/>
    </source>
</evidence>
<protein>
    <submittedName>
        <fullName evidence="1">Uncharacterized protein</fullName>
    </submittedName>
</protein>
<sequence>MPPFEPSVLAALTSSAESLIKIAERVTAKSHKARILATARRVMDRIDAELGYTPAVKTPKGPKARQDGEELVVTVTEEFRFPSSSHERRQEAERQVVQDLEAAIAAPVNTPKTVDPELSKRLSTINRDLYRADRMPVEPVKPEPVEPLPVTTMTTFALLGMNPYLIGNLHKADLFTVGDIVNCTFDELVSIDYVGELGAKYLRQKMKNYGFALVGESLECAA</sequence>